<dbReference type="EMBL" id="SDIL01000013">
    <property type="protein sequence ID" value="RXK40970.1"/>
    <property type="molecule type" value="Genomic_DNA"/>
</dbReference>
<feature type="compositionally biased region" description="Basic and acidic residues" evidence="1">
    <location>
        <begin position="146"/>
        <end position="157"/>
    </location>
</feature>
<feature type="compositionally biased region" description="Low complexity" evidence="1">
    <location>
        <begin position="632"/>
        <end position="643"/>
    </location>
</feature>
<feature type="region of interest" description="Disordered" evidence="1">
    <location>
        <begin position="632"/>
        <end position="688"/>
    </location>
</feature>
<feature type="compositionally biased region" description="Low complexity" evidence="1">
    <location>
        <begin position="210"/>
        <end position="221"/>
    </location>
</feature>
<reference evidence="2 3" key="1">
    <citation type="submission" date="2016-06" db="EMBL/GenBank/DDBJ databases">
        <title>Evolution of pathogenesis and genome organization in the Tremellales.</title>
        <authorList>
            <person name="Cuomo C."/>
            <person name="Litvintseva A."/>
            <person name="Heitman J."/>
            <person name="Chen Y."/>
            <person name="Sun S."/>
            <person name="Springer D."/>
            <person name="Dromer F."/>
            <person name="Young S."/>
            <person name="Zeng Q."/>
            <person name="Chapman S."/>
            <person name="Gujja S."/>
            <person name="Saif S."/>
            <person name="Birren B."/>
        </authorList>
    </citation>
    <scope>NUCLEOTIDE SEQUENCE [LARGE SCALE GENOMIC DNA]</scope>
    <source>
        <strain evidence="2 3">ATCC 28783</strain>
    </source>
</reference>
<evidence type="ECO:0000313" key="2">
    <source>
        <dbReference type="EMBL" id="RXK40970.1"/>
    </source>
</evidence>
<proteinExistence type="predicted"/>
<comment type="caution">
    <text evidence="2">The sequence shown here is derived from an EMBL/GenBank/DDBJ whole genome shotgun (WGS) entry which is preliminary data.</text>
</comment>
<feature type="region of interest" description="Disordered" evidence="1">
    <location>
        <begin position="582"/>
        <end position="604"/>
    </location>
</feature>
<feature type="region of interest" description="Disordered" evidence="1">
    <location>
        <begin position="89"/>
        <end position="123"/>
    </location>
</feature>
<feature type="region of interest" description="Disordered" evidence="1">
    <location>
        <begin position="527"/>
        <end position="568"/>
    </location>
</feature>
<feature type="compositionally biased region" description="Polar residues" evidence="1">
    <location>
        <begin position="90"/>
        <end position="114"/>
    </location>
</feature>
<feature type="compositionally biased region" description="Polar residues" evidence="1">
    <location>
        <begin position="527"/>
        <end position="545"/>
    </location>
</feature>
<feature type="compositionally biased region" description="Polar residues" evidence="1">
    <location>
        <begin position="172"/>
        <end position="183"/>
    </location>
</feature>
<accession>A0A4Q1BSN4</accession>
<feature type="compositionally biased region" description="Basic and acidic residues" evidence="1">
    <location>
        <begin position="477"/>
        <end position="491"/>
    </location>
</feature>
<dbReference type="Proteomes" id="UP000289152">
    <property type="component" value="Unassembled WGS sequence"/>
</dbReference>
<feature type="compositionally biased region" description="Low complexity" evidence="1">
    <location>
        <begin position="582"/>
        <end position="603"/>
    </location>
</feature>
<feature type="region of interest" description="Disordered" evidence="1">
    <location>
        <begin position="475"/>
        <end position="513"/>
    </location>
</feature>
<feature type="region of interest" description="Disordered" evidence="1">
    <location>
        <begin position="44"/>
        <end position="68"/>
    </location>
</feature>
<dbReference type="VEuPathDB" id="FungiDB:TREMEDRAFT_60113"/>
<organism evidence="2 3">
    <name type="scientific">Tremella mesenterica</name>
    <name type="common">Jelly fungus</name>
    <dbReference type="NCBI Taxonomy" id="5217"/>
    <lineage>
        <taxon>Eukaryota</taxon>
        <taxon>Fungi</taxon>
        <taxon>Dikarya</taxon>
        <taxon>Basidiomycota</taxon>
        <taxon>Agaricomycotina</taxon>
        <taxon>Tremellomycetes</taxon>
        <taxon>Tremellales</taxon>
        <taxon>Tremellaceae</taxon>
        <taxon>Tremella</taxon>
    </lineage>
</organism>
<name>A0A4Q1BSN4_TREME</name>
<feature type="region of interest" description="Disordered" evidence="1">
    <location>
        <begin position="144"/>
        <end position="239"/>
    </location>
</feature>
<feature type="compositionally biased region" description="Low complexity" evidence="1">
    <location>
        <begin position="649"/>
        <end position="666"/>
    </location>
</feature>
<evidence type="ECO:0000313" key="3">
    <source>
        <dbReference type="Proteomes" id="UP000289152"/>
    </source>
</evidence>
<feature type="compositionally biased region" description="Basic and acidic residues" evidence="1">
    <location>
        <begin position="546"/>
        <end position="566"/>
    </location>
</feature>
<dbReference type="AlphaFoldDB" id="A0A4Q1BSN4"/>
<evidence type="ECO:0000256" key="1">
    <source>
        <dbReference type="SAM" id="MobiDB-lite"/>
    </source>
</evidence>
<keyword evidence="3" id="KW-1185">Reference proteome</keyword>
<dbReference type="InParanoid" id="A0A4Q1BSN4"/>
<feature type="compositionally biased region" description="Basic residues" evidence="1">
    <location>
        <begin position="50"/>
        <end position="68"/>
    </location>
</feature>
<gene>
    <name evidence="2" type="ORF">M231_01818</name>
</gene>
<sequence length="688" mass="76011">MSLTPHSSRSTSYSTTRNLFESYSYHSTVNRFPLYLESSHITLPTSPPVPHRRAPKPPIYKPRRHRRRHLRMFEPARSGLFTVCEEEELSNYSNSQKQSDTSTASDRNSNNMRGSTGLLDVPQDVGEHDMEMDDLHSHTTIGLGIKDGKVKEEKATADGDGNADGDERRTSWESNETSGTNTTQEDDTLLTPNLTEDDDPFSSPMKSRETLPTPLSFTLPPIQVISPPTDPIPSLGSAFELAPGPSFSYPSNEPDPWSRPCPNSSEELCGPFPLPPSYRSAHPFSAEALACSSTLPNDHAIQSLDGPLFRRNVPPPRRLVLDLTCSPTSLSSTYRLPVVQHSNGLLPGAEITNPISHHSYTKPTRIQSMSKAQQAHRALSSAIYLEEFSNVRPEEAFAALILEAGEEDLILSESSEQVDIYTFPLPPIRSTLTPEPRTPLSADLRTPEFSYHAINDGTDMNYSFFENEMKQVNPREYGNEQGRKSEKRTADDFYTPELKYPRMPSPPATPYVSTRKPIEYTLSSHSVLQSWSQQDPSTTTSSGSHSRADRAFRDEEREGESIRENQLDSPISLKSSWSFASISSQSSSPQSSSPIDSSPSCYSTESYVPMTELSPTKMTGSYSSRSLLLSTTSSTSSITSIRSNKSDSLESVPSSPSGSRRSSASSRGRKLPSRPKIPSMFLSTSTIV</sequence>
<protein>
    <submittedName>
        <fullName evidence="2">Uncharacterized protein</fullName>
    </submittedName>
</protein>